<reference evidence="6" key="1">
    <citation type="submission" date="2019-08" db="EMBL/GenBank/DDBJ databases">
        <authorList>
            <person name="Kucharzyk K."/>
            <person name="Murdoch R.W."/>
            <person name="Higgins S."/>
            <person name="Loffler F."/>
        </authorList>
    </citation>
    <scope>NUCLEOTIDE SEQUENCE</scope>
</reference>
<keyword evidence="2" id="KW-0067">ATP-binding</keyword>
<evidence type="ECO:0000313" key="6">
    <source>
        <dbReference type="EMBL" id="MPM24036.1"/>
    </source>
</evidence>
<dbReference type="PANTHER" id="PTHR30448">
    <property type="entry name" value="RNASE ADAPTER PROTEIN RAPZ"/>
    <property type="match status" value="1"/>
</dbReference>
<protein>
    <submittedName>
        <fullName evidence="6">Nucleotide-binding protein YvcJ</fullName>
    </submittedName>
</protein>
<accession>A0A644Y653</accession>
<dbReference type="InterPro" id="IPR053931">
    <property type="entry name" value="RapZ_C"/>
</dbReference>
<dbReference type="PANTHER" id="PTHR30448:SF0">
    <property type="entry name" value="RNASE ADAPTER PROTEIN RAPZ"/>
    <property type="match status" value="1"/>
</dbReference>
<feature type="domain" description="RapZ C-terminal" evidence="5">
    <location>
        <begin position="166"/>
        <end position="286"/>
    </location>
</feature>
<dbReference type="InterPro" id="IPR005337">
    <property type="entry name" value="RapZ-like"/>
</dbReference>
<dbReference type="NCBIfam" id="NF003828">
    <property type="entry name" value="PRK05416.1"/>
    <property type="match status" value="1"/>
</dbReference>
<evidence type="ECO:0000259" key="4">
    <source>
        <dbReference type="Pfam" id="PF03668"/>
    </source>
</evidence>
<dbReference type="GO" id="GO:0005524">
    <property type="term" value="F:ATP binding"/>
    <property type="evidence" value="ECO:0007669"/>
    <property type="project" value="UniProtKB-KW"/>
</dbReference>
<dbReference type="Pfam" id="PF03668">
    <property type="entry name" value="RapZ-like_N"/>
    <property type="match status" value="1"/>
</dbReference>
<dbReference type="GO" id="GO:0005525">
    <property type="term" value="F:GTP binding"/>
    <property type="evidence" value="ECO:0007669"/>
    <property type="project" value="UniProtKB-KW"/>
</dbReference>
<feature type="domain" description="RapZ-like N-terminal" evidence="4">
    <location>
        <begin position="6"/>
        <end position="155"/>
    </location>
</feature>
<evidence type="ECO:0000256" key="2">
    <source>
        <dbReference type="ARBA" id="ARBA00022840"/>
    </source>
</evidence>
<organism evidence="6">
    <name type="scientific">bioreactor metagenome</name>
    <dbReference type="NCBI Taxonomy" id="1076179"/>
    <lineage>
        <taxon>unclassified sequences</taxon>
        <taxon>metagenomes</taxon>
        <taxon>ecological metagenomes</taxon>
    </lineage>
</organism>
<dbReference type="Gene3D" id="3.40.50.300">
    <property type="entry name" value="P-loop containing nucleotide triphosphate hydrolases"/>
    <property type="match status" value="1"/>
</dbReference>
<proteinExistence type="inferred from homology"/>
<dbReference type="SUPFAM" id="SSF52540">
    <property type="entry name" value="P-loop containing nucleoside triphosphate hydrolases"/>
    <property type="match status" value="1"/>
</dbReference>
<evidence type="ECO:0000256" key="3">
    <source>
        <dbReference type="ARBA" id="ARBA00023134"/>
    </source>
</evidence>
<sequence length="288" mass="32993">MSDSRILIITGMSGAGKTQVMSTLEDLNYFCVDNLPPALIPKFAELCMQTEGKVNRIAFVIDIRGGEFFEEMVGVLDEMKLNGTKYELLFLDASDEVLIRRYKETRRRHPLANEGSLSQGITKEREKVGNVRAKATHILDTTNTTTTDLRDKIIALYGSGDSFTKMNVILQSFGFKHGIPLDCDMMFDVRFLPNPFYVPELKMLTGNDQEVMTYIWNYQITREFTKKLEDMVLFLLPEYQKEGKNQFTIAIGCTGGNHRSVFIANKLCDFLREHDYEAQVAHRDLKRK</sequence>
<name>A0A644Y653_9ZZZZ</name>
<gene>
    <name evidence="6" type="primary">yvcJ_9</name>
    <name evidence="6" type="ORF">SDC9_70513</name>
</gene>
<evidence type="ECO:0000259" key="5">
    <source>
        <dbReference type="Pfam" id="PF22740"/>
    </source>
</evidence>
<dbReference type="PIRSF" id="PIRSF005052">
    <property type="entry name" value="P-loopkin"/>
    <property type="match status" value="1"/>
</dbReference>
<dbReference type="AlphaFoldDB" id="A0A644Y653"/>
<dbReference type="Pfam" id="PF22740">
    <property type="entry name" value="PapZ_C"/>
    <property type="match status" value="1"/>
</dbReference>
<evidence type="ECO:0000256" key="1">
    <source>
        <dbReference type="ARBA" id="ARBA00022741"/>
    </source>
</evidence>
<keyword evidence="1" id="KW-0547">Nucleotide-binding</keyword>
<dbReference type="HAMAP" id="MF_00636">
    <property type="entry name" value="RapZ_like"/>
    <property type="match status" value="1"/>
</dbReference>
<dbReference type="EMBL" id="VSSQ01004170">
    <property type="protein sequence ID" value="MPM24036.1"/>
    <property type="molecule type" value="Genomic_DNA"/>
</dbReference>
<comment type="caution">
    <text evidence="6">The sequence shown here is derived from an EMBL/GenBank/DDBJ whole genome shotgun (WGS) entry which is preliminary data.</text>
</comment>
<dbReference type="InterPro" id="IPR027417">
    <property type="entry name" value="P-loop_NTPase"/>
</dbReference>
<dbReference type="InterPro" id="IPR053930">
    <property type="entry name" value="RapZ-like_N"/>
</dbReference>
<keyword evidence="3" id="KW-0342">GTP-binding</keyword>